<feature type="domain" description="TonB-dependent receptor plug" evidence="14">
    <location>
        <begin position="31"/>
        <end position="140"/>
    </location>
</feature>
<keyword evidence="7" id="KW-0406">Ion transport</keyword>
<reference evidence="15 16" key="1">
    <citation type="submission" date="2014-10" db="EMBL/GenBank/DDBJ databases">
        <title>Genome sequence of Novosphingobium malaysiense MUSC 273(T).</title>
        <authorList>
            <person name="Lee L.-H."/>
        </authorList>
    </citation>
    <scope>NUCLEOTIDE SEQUENCE [LARGE SCALE GENOMIC DNA]</scope>
    <source>
        <strain evidence="15 16">MUSC 273</strain>
    </source>
</reference>
<dbReference type="EMBL" id="JTDI01000011">
    <property type="protein sequence ID" value="KHK88949.1"/>
    <property type="molecule type" value="Genomic_DNA"/>
</dbReference>
<evidence type="ECO:0000313" key="15">
    <source>
        <dbReference type="EMBL" id="KHK88949.1"/>
    </source>
</evidence>
<dbReference type="GO" id="GO:0009279">
    <property type="term" value="C:cell outer membrane"/>
    <property type="evidence" value="ECO:0007669"/>
    <property type="project" value="UniProtKB-SubCell"/>
</dbReference>
<dbReference type="Gene3D" id="2.40.170.20">
    <property type="entry name" value="TonB-dependent receptor, beta-barrel domain"/>
    <property type="match status" value="1"/>
</dbReference>
<dbReference type="InterPro" id="IPR039426">
    <property type="entry name" value="TonB-dep_rcpt-like"/>
</dbReference>
<keyword evidence="2 11" id="KW-0813">Transport</keyword>
<protein>
    <recommendedName>
        <fullName evidence="17">TonB-dependent receptor</fullName>
    </recommendedName>
</protein>
<dbReference type="Proteomes" id="UP000031057">
    <property type="component" value="Unassembled WGS sequence"/>
</dbReference>
<evidence type="ECO:0000256" key="2">
    <source>
        <dbReference type="ARBA" id="ARBA00022448"/>
    </source>
</evidence>
<feature type="domain" description="TonB-dependent receptor-like beta-barrel" evidence="13">
    <location>
        <begin position="312"/>
        <end position="718"/>
    </location>
</feature>
<keyword evidence="6" id="KW-0408">Iron</keyword>
<dbReference type="GO" id="GO:0006826">
    <property type="term" value="P:iron ion transport"/>
    <property type="evidence" value="ECO:0007669"/>
    <property type="project" value="UniProtKB-KW"/>
</dbReference>
<dbReference type="Pfam" id="PF07715">
    <property type="entry name" value="Plug"/>
    <property type="match status" value="1"/>
</dbReference>
<dbReference type="InterPro" id="IPR000531">
    <property type="entry name" value="Beta-barrel_TonB"/>
</dbReference>
<evidence type="ECO:0000256" key="3">
    <source>
        <dbReference type="ARBA" id="ARBA00022452"/>
    </source>
</evidence>
<dbReference type="STRING" id="1348853.LK12_22885"/>
<dbReference type="PANTHER" id="PTHR32552">
    <property type="entry name" value="FERRICHROME IRON RECEPTOR-RELATED"/>
    <property type="match status" value="1"/>
</dbReference>
<proteinExistence type="inferred from homology"/>
<evidence type="ECO:0000256" key="1">
    <source>
        <dbReference type="ARBA" id="ARBA00004571"/>
    </source>
</evidence>
<comment type="subcellular location">
    <subcellularLocation>
        <location evidence="1 11">Cell outer membrane</location>
        <topology evidence="1 11">Multi-pass membrane protein</topology>
    </subcellularLocation>
</comment>
<evidence type="ECO:0000256" key="6">
    <source>
        <dbReference type="ARBA" id="ARBA00023004"/>
    </source>
</evidence>
<accession>A0A0B1ZD17</accession>
<keyword evidence="5 11" id="KW-0812">Transmembrane</keyword>
<evidence type="ECO:0000313" key="16">
    <source>
        <dbReference type="Proteomes" id="UP000031057"/>
    </source>
</evidence>
<comment type="similarity">
    <text evidence="11 12">Belongs to the TonB-dependent receptor family.</text>
</comment>
<dbReference type="InterPro" id="IPR036942">
    <property type="entry name" value="Beta-barrel_TonB_sf"/>
</dbReference>
<dbReference type="Pfam" id="PF00593">
    <property type="entry name" value="TonB_dep_Rec_b-barrel"/>
    <property type="match status" value="1"/>
</dbReference>
<keyword evidence="16" id="KW-1185">Reference proteome</keyword>
<evidence type="ECO:0008006" key="17">
    <source>
        <dbReference type="Google" id="ProtNLM"/>
    </source>
</evidence>
<evidence type="ECO:0000256" key="7">
    <source>
        <dbReference type="ARBA" id="ARBA00023065"/>
    </source>
</evidence>
<evidence type="ECO:0000256" key="8">
    <source>
        <dbReference type="ARBA" id="ARBA00023077"/>
    </source>
</evidence>
<keyword evidence="4" id="KW-0410">Iron transport</keyword>
<keyword evidence="10 11" id="KW-0998">Cell outer membrane</keyword>
<dbReference type="RefSeq" id="WP_231568460.1">
    <property type="nucleotide sequence ID" value="NZ_JTDI01000011.1"/>
</dbReference>
<keyword evidence="9 11" id="KW-0472">Membrane</keyword>
<name>A0A0B1ZD17_9SPHN</name>
<dbReference type="InterPro" id="IPR012910">
    <property type="entry name" value="Plug_dom"/>
</dbReference>
<evidence type="ECO:0000256" key="5">
    <source>
        <dbReference type="ARBA" id="ARBA00022692"/>
    </source>
</evidence>
<evidence type="ECO:0000256" key="11">
    <source>
        <dbReference type="PROSITE-ProRule" id="PRU01360"/>
    </source>
</evidence>
<organism evidence="15 16">
    <name type="scientific">Novosphingobium malaysiense</name>
    <dbReference type="NCBI Taxonomy" id="1348853"/>
    <lineage>
        <taxon>Bacteria</taxon>
        <taxon>Pseudomonadati</taxon>
        <taxon>Pseudomonadota</taxon>
        <taxon>Alphaproteobacteria</taxon>
        <taxon>Sphingomonadales</taxon>
        <taxon>Sphingomonadaceae</taxon>
        <taxon>Novosphingobium</taxon>
    </lineage>
</organism>
<dbReference type="SUPFAM" id="SSF56935">
    <property type="entry name" value="Porins"/>
    <property type="match status" value="1"/>
</dbReference>
<evidence type="ECO:0000256" key="4">
    <source>
        <dbReference type="ARBA" id="ARBA00022496"/>
    </source>
</evidence>
<evidence type="ECO:0000256" key="12">
    <source>
        <dbReference type="RuleBase" id="RU003357"/>
    </source>
</evidence>
<dbReference type="PANTHER" id="PTHR32552:SF81">
    <property type="entry name" value="TONB-DEPENDENT OUTER MEMBRANE RECEPTOR"/>
    <property type="match status" value="1"/>
</dbReference>
<evidence type="ECO:0000256" key="9">
    <source>
        <dbReference type="ARBA" id="ARBA00023136"/>
    </source>
</evidence>
<sequence>MGAQAMAQETSSEDVGVREIIVTAQKREQLLQDVPVAITALDQTALEANRITDIMDLGAQAPNLNVRETAGGIQVPTFTMRGSVTYGSVSGQDKTIGIYLDGVYMGSAYGSAFDLPDLQRIEVLRGPQGTLFGRNSTAGAISIVTRDPTGELGARQQFTYGNYAQFRSSTRVDLPQVGPFSASISYTHSEREGDVKNLAPRVDFDFSAATDQSLLSKIQQRTVKRFGDKNSESIFAAVKFEPSDDFTMTYKFDWNELRYTPEASQLIAFIPDIYNYISPGFGSLIQGLLASDPPVSAGQSGPATAKNILSIPGYIKNQGHNVTATYYLTDNLTVKNIFGYRKAESVVAASYGGYDTIVPSYFGPLGNSLFIMGSSIVSSRVRQWSDEVQLNYNSEPLTVTAGAIYFNIKTQNGAPSGLVGQGSLFTNFFFQNAAGQFVVPGGQDNRNYFYGRSYAAYAQVEGHLTPQLDVLAGYRITRDMKDGHSLVYSTRLASQLEYLYSPYRDTRSTYMFGVNYKPTDDILLYAKYSTGFVSGGAVAYLPYAPETVKAWEGGVKAELLDRRLRANLALFKSDYKHLQANASGRTFPTSSPLFDPDVGTLLIDEGDLNTKGFELELTAVPTRGLTFNAAVGYTDVKFTRVNQFLAQPHDATVRPKWTSNLSAQYDTMPFYGDAYMMFRVDASYRSKSQQLSPTIPTAPAGAVVAYSNSLTLVNGRVALRDIKLGGGKAELALWGRNIFNQTRPDMALDLQVGIVSSSYTDRRTYGVDLTFDF</sequence>
<evidence type="ECO:0000259" key="13">
    <source>
        <dbReference type="Pfam" id="PF00593"/>
    </source>
</evidence>
<dbReference type="AlphaFoldDB" id="A0A0B1ZD17"/>
<evidence type="ECO:0000259" key="14">
    <source>
        <dbReference type="Pfam" id="PF07715"/>
    </source>
</evidence>
<keyword evidence="3 11" id="KW-1134">Transmembrane beta strand</keyword>
<comment type="caution">
    <text evidence="15">The sequence shown here is derived from an EMBL/GenBank/DDBJ whole genome shotgun (WGS) entry which is preliminary data.</text>
</comment>
<evidence type="ECO:0000256" key="10">
    <source>
        <dbReference type="ARBA" id="ARBA00023237"/>
    </source>
</evidence>
<keyword evidence="8 12" id="KW-0798">TonB box</keyword>
<gene>
    <name evidence="15" type="ORF">LK12_22885</name>
</gene>
<dbReference type="PROSITE" id="PS52016">
    <property type="entry name" value="TONB_DEPENDENT_REC_3"/>
    <property type="match status" value="1"/>
</dbReference>